<dbReference type="RefSeq" id="WP_369776851.1">
    <property type="nucleotide sequence ID" value="NZ_CP165727.1"/>
</dbReference>
<feature type="domain" description="DUF4190" evidence="3">
    <location>
        <begin position="48"/>
        <end position="103"/>
    </location>
</feature>
<feature type="domain" description="Septum formation-related" evidence="4">
    <location>
        <begin position="165"/>
        <end position="243"/>
    </location>
</feature>
<dbReference type="InterPro" id="IPR026004">
    <property type="entry name" value="Septum_form"/>
</dbReference>
<evidence type="ECO:0000259" key="4">
    <source>
        <dbReference type="Pfam" id="PF13845"/>
    </source>
</evidence>
<feature type="transmembrane region" description="Helical" evidence="2">
    <location>
        <begin position="85"/>
        <end position="109"/>
    </location>
</feature>
<feature type="region of interest" description="Disordered" evidence="1">
    <location>
        <begin position="1"/>
        <end position="38"/>
    </location>
</feature>
<evidence type="ECO:0000256" key="2">
    <source>
        <dbReference type="SAM" id="Phobius"/>
    </source>
</evidence>
<dbReference type="EMBL" id="CP165727">
    <property type="protein sequence ID" value="XDV62143.1"/>
    <property type="molecule type" value="Genomic_DNA"/>
</dbReference>
<accession>A0AB39XWA6</accession>
<feature type="transmembrane region" description="Helical" evidence="2">
    <location>
        <begin position="48"/>
        <end position="73"/>
    </location>
</feature>
<evidence type="ECO:0000256" key="1">
    <source>
        <dbReference type="SAM" id="MobiDB-lite"/>
    </source>
</evidence>
<reference evidence="5" key="1">
    <citation type="submission" date="2024-08" db="EMBL/GenBank/DDBJ databases">
        <authorList>
            <person name="Yu S.T."/>
        </authorList>
    </citation>
    <scope>NUCLEOTIDE SEQUENCE</scope>
    <source>
        <strain evidence="5">R33</strain>
    </source>
</reference>
<dbReference type="Pfam" id="PF13828">
    <property type="entry name" value="DUF4190"/>
    <property type="match status" value="1"/>
</dbReference>
<dbReference type="Pfam" id="PF13845">
    <property type="entry name" value="Septum_form"/>
    <property type="match status" value="1"/>
</dbReference>
<sequence>MSIPPQPPSSPEPYPQPGPYGQPGQPGPYGGQQGWYAPPPMSQKTNTLAIVAFVMSVVCGIPLVPLILGIIALSQIRDRGERGKGFAIAAIVIHSLAIAFYAVVLVLGLSGGLGDSAPPKRDTSGQATTPGSVRVEDIRKGDCFNTGGKLAEYDDEEGGDAGFRVKIVPCGEAHEGEAYSVFNLDGGAYPGKDKVISIAEEKCGGAALTGYVGADAKLSETLEVYYYYPQPTTWIRGDREITCFIGDTSGSSTGSLRAAGS</sequence>
<protein>
    <submittedName>
        <fullName evidence="5">DUF4190 domain-containing protein</fullName>
    </submittedName>
</protein>
<name>A0AB39XWA6_9ACTN</name>
<evidence type="ECO:0000259" key="3">
    <source>
        <dbReference type="Pfam" id="PF13828"/>
    </source>
</evidence>
<organism evidence="5">
    <name type="scientific">Streptomyces sp. R33</name>
    <dbReference type="NCBI Taxonomy" id="3238629"/>
    <lineage>
        <taxon>Bacteria</taxon>
        <taxon>Bacillati</taxon>
        <taxon>Actinomycetota</taxon>
        <taxon>Actinomycetes</taxon>
        <taxon>Kitasatosporales</taxon>
        <taxon>Streptomycetaceae</taxon>
        <taxon>Streptomyces</taxon>
    </lineage>
</organism>
<keyword evidence="2" id="KW-0812">Transmembrane</keyword>
<keyword evidence="2" id="KW-0472">Membrane</keyword>
<proteinExistence type="predicted"/>
<gene>
    <name evidence="5" type="ORF">AB5J51_03935</name>
</gene>
<dbReference type="InterPro" id="IPR025241">
    <property type="entry name" value="DUF4190"/>
</dbReference>
<keyword evidence="2" id="KW-1133">Transmembrane helix</keyword>
<dbReference type="AlphaFoldDB" id="A0AB39XWA6"/>
<feature type="compositionally biased region" description="Pro residues" evidence="1">
    <location>
        <begin position="1"/>
        <end position="20"/>
    </location>
</feature>
<evidence type="ECO:0000313" key="5">
    <source>
        <dbReference type="EMBL" id="XDV62143.1"/>
    </source>
</evidence>